<proteinExistence type="inferred from homology"/>
<dbReference type="Pfam" id="PF00632">
    <property type="entry name" value="HECT"/>
    <property type="match status" value="1"/>
</dbReference>
<dbReference type="GO" id="GO:0006511">
    <property type="term" value="P:ubiquitin-dependent protein catabolic process"/>
    <property type="evidence" value="ECO:0007669"/>
    <property type="project" value="TreeGrafter"/>
</dbReference>
<evidence type="ECO:0000256" key="5">
    <source>
        <dbReference type="ARBA" id="ARBA00057703"/>
    </source>
</evidence>
<dbReference type="EMBL" id="GDJX01011044">
    <property type="protein sequence ID" value="JAT56892.1"/>
    <property type="molecule type" value="Transcribed_RNA"/>
</dbReference>
<dbReference type="SMART" id="SM00119">
    <property type="entry name" value="HECTc"/>
    <property type="match status" value="1"/>
</dbReference>
<dbReference type="Gene3D" id="3.30.2410.10">
    <property type="entry name" value="Hect, E3 ligase catalytic domain"/>
    <property type="match status" value="1"/>
</dbReference>
<dbReference type="GO" id="GO:0061630">
    <property type="term" value="F:ubiquitin protein ligase activity"/>
    <property type="evidence" value="ECO:0007669"/>
    <property type="project" value="UniProtKB-EC"/>
</dbReference>
<evidence type="ECO:0000313" key="9">
    <source>
        <dbReference type="EMBL" id="JAT56892.1"/>
    </source>
</evidence>
<sequence>MFFSGDASARKRVDLGGRSSKERDRQVVLEEARLERQRRLWQRQQNSAALKIQKCFRGRKAVEVERSKLREQFRFTYGDDCQKVDRHCFGPDSEFLRQLLFFFNGSNKGDFTVLIETCRLMLQFLQESGDIVSLFSGVDYSSKCAIVDNRVEQLTFCCLQAVHSNRDQLKHQFLMQPTSSRMPISILLEAIVVLLNPELPWSCKVVHYITSRRGLSLLRDVLLVGVHHTKAREALQHISSLERISILIASHIRWCPRRCPEIDPRWSFSSQILSIPFLWKHFPYIKEIFKTPGVSRHYIHQMALCLNSQSNVLPDDVSHELPGFACLLGNLLEISGIILSEVDSDSNMAIEFVAVTTYLLEALPSGKLSGTEDSDPVDNEMIVDKEDAIVLSVDLERQIANAIDSRFLEHLVNALFKSLHVDYHRSSDPSHEEVAAISAICTFLHVTFNVLPLEQIMTSLAYRTELVDVLWNFIKQCHGRQTWPSFSNHIFYFLGEAPGWLLPLAVFCPVYKHILMIVDNEEFYEKEKPIPLHDIRCLIIILREALWQLLWAIPGNVPTLQRPAIINSEHKKLSMDIIKQKVRVAASELLSQLQDWNNRRAFTSPTDFNAKEAVGDNFISQAMVGNTRALDVLRQAPFLVPFNSRVKIFTSQLAATRQRNADHLAFTRNRFKIRRNRIFEDAFNQLCHLTEEELKGMIRISFINELGVEEAGIDGGGIFKDFMENVTREAFDVQYGLFKETTDHLLYPNPGSGLVHEQHLQFFHFLGSLLGKAMFEGILVDIPFASFFLSKLKQKHNYLHDLPSLDPELYRHLLFLKHHEGDISELELYFVIVNNEYGEQMEEELLPGGKNIRVTNDNVITFIHLVANHRLNFQLRQQSLHFLRGFQQLIQREWIEMFGENEIQLLISGSLEVLDVDDLRSNAHYAGGYESDHPCIQMFWEILKHLSLENKKKFLKFVTGCSRGPLLGFRYLEPKFCIQRAGPLNATEEDLDRLPTSATCMNLLKLPPYNSKEQMQSKLLYAISAEAGFDLS</sequence>
<keyword evidence="4 7" id="KW-0833">Ubl conjugation pathway</keyword>
<evidence type="ECO:0000256" key="7">
    <source>
        <dbReference type="PROSITE-ProRule" id="PRU00104"/>
    </source>
</evidence>
<dbReference type="Gene3D" id="3.90.1750.10">
    <property type="entry name" value="Hect, E3 ligase catalytic domains"/>
    <property type="match status" value="1"/>
</dbReference>
<dbReference type="InterPro" id="IPR035983">
    <property type="entry name" value="Hect_E3_ubiquitin_ligase"/>
</dbReference>
<evidence type="ECO:0000256" key="3">
    <source>
        <dbReference type="ARBA" id="ARBA00022679"/>
    </source>
</evidence>
<gene>
    <name evidence="9" type="primary">UPL6_2</name>
    <name evidence="9" type="ORF">g.33892</name>
</gene>
<evidence type="ECO:0000256" key="4">
    <source>
        <dbReference type="ARBA" id="ARBA00022786"/>
    </source>
</evidence>
<dbReference type="AlphaFoldDB" id="A0A1D1YQJ1"/>
<dbReference type="InterPro" id="IPR044611">
    <property type="entry name" value="E3A/B/C-like"/>
</dbReference>
<comment type="similarity">
    <text evidence="6">Belongs to the UPL family.</text>
</comment>
<dbReference type="CDD" id="cd00078">
    <property type="entry name" value="HECTc"/>
    <property type="match status" value="1"/>
</dbReference>
<comment type="function">
    <text evidence="5">Probable E3 ubiquitin-protein ligase which mediates ubiquitination and subsequent proteasomal degradation of target proteins.</text>
</comment>
<protein>
    <recommendedName>
        <fullName evidence="2">HECT-type E3 ubiquitin transferase</fullName>
        <ecNumber evidence="2">2.3.2.26</ecNumber>
    </recommendedName>
</protein>
<name>A0A1D1YQJ1_9ARAE</name>
<dbReference type="PROSITE" id="PS50237">
    <property type="entry name" value="HECT"/>
    <property type="match status" value="1"/>
</dbReference>
<comment type="catalytic activity">
    <reaction evidence="1">
        <text>S-ubiquitinyl-[E2 ubiquitin-conjugating enzyme]-L-cysteine + [acceptor protein]-L-lysine = [E2 ubiquitin-conjugating enzyme]-L-cysteine + N(6)-ubiquitinyl-[acceptor protein]-L-lysine.</text>
        <dbReference type="EC" id="2.3.2.26"/>
    </reaction>
</comment>
<evidence type="ECO:0000256" key="1">
    <source>
        <dbReference type="ARBA" id="ARBA00000885"/>
    </source>
</evidence>
<dbReference type="PROSITE" id="PS50096">
    <property type="entry name" value="IQ"/>
    <property type="match status" value="1"/>
</dbReference>
<evidence type="ECO:0000256" key="2">
    <source>
        <dbReference type="ARBA" id="ARBA00012485"/>
    </source>
</evidence>
<dbReference type="PANTHER" id="PTHR45700:SF6">
    <property type="entry name" value="E3 UBIQUITIN-PROTEIN LIGASE UPL6"/>
    <property type="match status" value="1"/>
</dbReference>
<dbReference type="FunFam" id="3.30.2410.10:FF:000011">
    <property type="entry name" value="Putative Ubiquitin-protein ligase E3C"/>
    <property type="match status" value="1"/>
</dbReference>
<reference evidence="9" key="1">
    <citation type="submission" date="2015-07" db="EMBL/GenBank/DDBJ databases">
        <title>Transcriptome Assembly of Anthurium amnicola.</title>
        <authorList>
            <person name="Suzuki J."/>
        </authorList>
    </citation>
    <scope>NUCLEOTIDE SEQUENCE</scope>
</reference>
<feature type="domain" description="HECT" evidence="8">
    <location>
        <begin position="690"/>
        <end position="1032"/>
    </location>
</feature>
<dbReference type="InterPro" id="IPR000569">
    <property type="entry name" value="HECT_dom"/>
</dbReference>
<dbReference type="EC" id="2.3.2.26" evidence="2"/>
<organism evidence="9">
    <name type="scientific">Anthurium amnicola</name>
    <dbReference type="NCBI Taxonomy" id="1678845"/>
    <lineage>
        <taxon>Eukaryota</taxon>
        <taxon>Viridiplantae</taxon>
        <taxon>Streptophyta</taxon>
        <taxon>Embryophyta</taxon>
        <taxon>Tracheophyta</taxon>
        <taxon>Spermatophyta</taxon>
        <taxon>Magnoliopsida</taxon>
        <taxon>Liliopsida</taxon>
        <taxon>Araceae</taxon>
        <taxon>Pothoideae</taxon>
        <taxon>Potheae</taxon>
        <taxon>Anthurium</taxon>
    </lineage>
</organism>
<dbReference type="Gene3D" id="3.30.2160.10">
    <property type="entry name" value="Hect, E3 ligase catalytic domain"/>
    <property type="match status" value="1"/>
</dbReference>
<dbReference type="PANTHER" id="PTHR45700">
    <property type="entry name" value="UBIQUITIN-PROTEIN LIGASE E3C"/>
    <property type="match status" value="1"/>
</dbReference>
<feature type="active site" description="Glycyl thioester intermediate" evidence="7">
    <location>
        <position position="1000"/>
    </location>
</feature>
<evidence type="ECO:0000256" key="6">
    <source>
        <dbReference type="ARBA" id="ARBA00061247"/>
    </source>
</evidence>
<dbReference type="GO" id="GO:0000209">
    <property type="term" value="P:protein polyubiquitination"/>
    <property type="evidence" value="ECO:0007669"/>
    <property type="project" value="InterPro"/>
</dbReference>
<evidence type="ECO:0000259" key="8">
    <source>
        <dbReference type="PROSITE" id="PS50237"/>
    </source>
</evidence>
<dbReference type="FunFam" id="3.30.2160.10:FF:000002">
    <property type="entry name" value="Putative Ubiquitin-protein ligase E3C"/>
    <property type="match status" value="1"/>
</dbReference>
<dbReference type="SUPFAM" id="SSF56204">
    <property type="entry name" value="Hect, E3 ligase catalytic domain"/>
    <property type="match status" value="1"/>
</dbReference>
<accession>A0A1D1YQJ1</accession>
<keyword evidence="3" id="KW-0808">Transferase</keyword>